<keyword evidence="10" id="KW-0460">Magnesium</keyword>
<dbReference type="GO" id="GO:0005829">
    <property type="term" value="C:cytosol"/>
    <property type="evidence" value="ECO:0007669"/>
    <property type="project" value="TreeGrafter"/>
</dbReference>
<keyword evidence="7 10" id="KW-0418">Kinase</keyword>
<name>A0A183PSU3_9TREM</name>
<evidence type="ECO:0000256" key="7">
    <source>
        <dbReference type="ARBA" id="ARBA00022777"/>
    </source>
</evidence>
<comment type="function">
    <text evidence="10">ATP dependent phosphorylation of adenosine and other related nucleoside analogs to monophosphate derivatives.</text>
</comment>
<evidence type="ECO:0000313" key="11">
    <source>
        <dbReference type="EMBL" id="VDP74197.1"/>
    </source>
</evidence>
<dbReference type="GO" id="GO:0005524">
    <property type="term" value="F:ATP binding"/>
    <property type="evidence" value="ECO:0007669"/>
    <property type="project" value="UniProtKB-UniRule"/>
</dbReference>
<dbReference type="Pfam" id="PF00294">
    <property type="entry name" value="PfkB"/>
    <property type="match status" value="1"/>
</dbReference>
<evidence type="ECO:0000313" key="12">
    <source>
        <dbReference type="Proteomes" id="UP000269396"/>
    </source>
</evidence>
<dbReference type="Gene3D" id="3.30.1110.10">
    <property type="match status" value="1"/>
</dbReference>
<dbReference type="EC" id="2.7.1.20" evidence="3 10"/>
<dbReference type="PROSITE" id="PS00584">
    <property type="entry name" value="PFKB_KINASES_2"/>
    <property type="match status" value="1"/>
</dbReference>
<dbReference type="PANTHER" id="PTHR45769">
    <property type="entry name" value="ADENOSINE KINASE"/>
    <property type="match status" value="1"/>
</dbReference>
<reference evidence="11 12" key="1">
    <citation type="submission" date="2018-11" db="EMBL/GenBank/DDBJ databases">
        <authorList>
            <consortium name="Pathogen Informatics"/>
        </authorList>
    </citation>
    <scope>NUCLEOTIDE SEQUENCE [LARGE SCALE GENOMIC DNA]</scope>
    <source>
        <strain>Denwood</strain>
        <strain evidence="12">Zambia</strain>
    </source>
</reference>
<accession>A0A183PSU3</accession>
<keyword evidence="4 10" id="KW-0808">Transferase</keyword>
<dbReference type="GO" id="GO:0006166">
    <property type="term" value="P:purine ribonucleoside salvage"/>
    <property type="evidence" value="ECO:0007669"/>
    <property type="project" value="UniProtKB-KW"/>
</dbReference>
<comment type="catalytic activity">
    <reaction evidence="10">
        <text>adenosine + ATP = AMP + ADP + H(+)</text>
        <dbReference type="Rhea" id="RHEA:20824"/>
        <dbReference type="ChEBI" id="CHEBI:15378"/>
        <dbReference type="ChEBI" id="CHEBI:16335"/>
        <dbReference type="ChEBI" id="CHEBI:30616"/>
        <dbReference type="ChEBI" id="CHEBI:456215"/>
        <dbReference type="ChEBI" id="CHEBI:456216"/>
        <dbReference type="EC" id="2.7.1.20"/>
    </reaction>
</comment>
<dbReference type="GO" id="GO:0004001">
    <property type="term" value="F:adenosine kinase activity"/>
    <property type="evidence" value="ECO:0007669"/>
    <property type="project" value="UniProtKB-UniRule"/>
</dbReference>
<dbReference type="InterPro" id="IPR001805">
    <property type="entry name" value="Adenokinase"/>
</dbReference>
<evidence type="ECO:0000256" key="8">
    <source>
        <dbReference type="ARBA" id="ARBA00022840"/>
    </source>
</evidence>
<comment type="similarity">
    <text evidence="2 10">Belongs to the carbohydrate kinase PfkB family.</text>
</comment>
<comment type="pathway">
    <text evidence="1 10">Purine metabolism; AMP biosynthesis via salvage pathway; AMP from adenosine: step 1/1.</text>
</comment>
<evidence type="ECO:0000256" key="10">
    <source>
        <dbReference type="RuleBase" id="RU368116"/>
    </source>
</evidence>
<comment type="cofactor">
    <cofactor evidence="10">
        <name>Mg(2+)</name>
        <dbReference type="ChEBI" id="CHEBI:18420"/>
    </cofactor>
    <text evidence="10">Binds 3 Mg(2+) ions per subunit.</text>
</comment>
<dbReference type="InterPro" id="IPR029056">
    <property type="entry name" value="Ribokinase-like"/>
</dbReference>
<dbReference type="AlphaFoldDB" id="A0A183PSU3"/>
<evidence type="ECO:0000256" key="5">
    <source>
        <dbReference type="ARBA" id="ARBA00022726"/>
    </source>
</evidence>
<protein>
    <recommendedName>
        <fullName evidence="3 10">Adenosine kinase</fullName>
        <shortName evidence="10">AK</shortName>
        <ecNumber evidence="3 10">2.7.1.20</ecNumber>
    </recommendedName>
    <alternativeName>
        <fullName evidence="10">Adenosine 5'-phosphotransferase</fullName>
    </alternativeName>
</protein>
<comment type="subcellular location">
    <subcellularLocation>
        <location evidence="10">Nucleus</location>
    </subcellularLocation>
</comment>
<feature type="active site" description="Proton acceptor" evidence="9">
    <location>
        <position position="316"/>
    </location>
</feature>
<dbReference type="PRINTS" id="PR00989">
    <property type="entry name" value="ADENOKINASE"/>
</dbReference>
<dbReference type="SUPFAM" id="SSF53613">
    <property type="entry name" value="Ribokinase-like"/>
    <property type="match status" value="1"/>
</dbReference>
<gene>
    <name evidence="11" type="ORF">SMTD_LOCUS17429</name>
</gene>
<dbReference type="CDD" id="cd01168">
    <property type="entry name" value="adenosine_kinase"/>
    <property type="match status" value="1"/>
</dbReference>
<dbReference type="InterPro" id="IPR002173">
    <property type="entry name" value="Carboh/pur_kinase_PfkB_CS"/>
</dbReference>
<dbReference type="GO" id="GO:0006144">
    <property type="term" value="P:purine nucleobase metabolic process"/>
    <property type="evidence" value="ECO:0007669"/>
    <property type="project" value="TreeGrafter"/>
</dbReference>
<organism evidence="11 12">
    <name type="scientific">Schistosoma mattheei</name>
    <dbReference type="NCBI Taxonomy" id="31246"/>
    <lineage>
        <taxon>Eukaryota</taxon>
        <taxon>Metazoa</taxon>
        <taxon>Spiralia</taxon>
        <taxon>Lophotrochozoa</taxon>
        <taxon>Platyhelminthes</taxon>
        <taxon>Trematoda</taxon>
        <taxon>Digenea</taxon>
        <taxon>Strigeidida</taxon>
        <taxon>Schistosomatoidea</taxon>
        <taxon>Schistosomatidae</taxon>
        <taxon>Schistosoma</taxon>
    </lineage>
</organism>
<dbReference type="EMBL" id="UZAL01038710">
    <property type="protein sequence ID" value="VDP74197.1"/>
    <property type="molecule type" value="Genomic_DNA"/>
</dbReference>
<dbReference type="STRING" id="31246.A0A183PSU3"/>
<dbReference type="Proteomes" id="UP000269396">
    <property type="component" value="Unassembled WGS sequence"/>
</dbReference>
<evidence type="ECO:0000256" key="1">
    <source>
        <dbReference type="ARBA" id="ARBA00004801"/>
    </source>
</evidence>
<keyword evidence="10" id="KW-0539">Nucleus</keyword>
<keyword evidence="8 10" id="KW-0067">ATP-binding</keyword>
<dbReference type="InterPro" id="IPR011611">
    <property type="entry name" value="PfkB_dom"/>
</dbReference>
<sequence>MLNTGWMKEEKLVKMRNLPEGYVFGMGNPLLDILVDADDYMYERYELQKDNAILAEEKHMEIYEEIQKRKDAKYVAGGATLNTVKMIQWILQKPFVCSYVGCIGSDLPGKYIKNDCRGLDVLTDFQITTKPLKTGKVAILISENLRSMVTYLGAACDLSLAHIEQPHVWSLVEKAQVYYIAGFVINTCYEGMLKVAKHSLENGKLFCFNLSAAFLPQFNTKEVNEMISYSGVVIGNESEAAAFGDAHSLTDKTIHAAARYIADLPFVDGKKRKRLVIVTQGKDPIIYTDSTDPTVHQYVVEQLKDEEMVDTNGAGDSFAAGFIADYIRGKPMITSLQSGVRAAAYIIRRSGFSLGSRESSAFKINL</sequence>
<evidence type="ECO:0000256" key="6">
    <source>
        <dbReference type="ARBA" id="ARBA00022741"/>
    </source>
</evidence>
<keyword evidence="12" id="KW-1185">Reference proteome</keyword>
<proteinExistence type="inferred from homology"/>
<keyword evidence="5 10" id="KW-0660">Purine salvage</keyword>
<evidence type="ECO:0000256" key="4">
    <source>
        <dbReference type="ARBA" id="ARBA00022679"/>
    </source>
</evidence>
<dbReference type="PANTHER" id="PTHR45769:SF3">
    <property type="entry name" value="ADENOSINE KINASE"/>
    <property type="match status" value="1"/>
</dbReference>
<keyword evidence="6 10" id="KW-0547">Nucleotide-binding</keyword>
<comment type="subunit">
    <text evidence="10">Monomer.</text>
</comment>
<dbReference type="UniPathway" id="UPA00588">
    <property type="reaction ID" value="UER00659"/>
</dbReference>
<dbReference type="GO" id="GO:0005634">
    <property type="term" value="C:nucleus"/>
    <property type="evidence" value="ECO:0007669"/>
    <property type="project" value="UniProtKB-SubCell"/>
</dbReference>
<evidence type="ECO:0000256" key="3">
    <source>
        <dbReference type="ARBA" id="ARBA00012119"/>
    </source>
</evidence>
<dbReference type="GO" id="GO:0044209">
    <property type="term" value="P:AMP salvage"/>
    <property type="evidence" value="ECO:0007669"/>
    <property type="project" value="UniProtKB-UniRule"/>
</dbReference>
<dbReference type="Gene3D" id="3.40.1190.20">
    <property type="match status" value="1"/>
</dbReference>
<evidence type="ECO:0000256" key="9">
    <source>
        <dbReference type="PIRSR" id="PIRSR601805-1"/>
    </source>
</evidence>
<evidence type="ECO:0000256" key="2">
    <source>
        <dbReference type="ARBA" id="ARBA00010688"/>
    </source>
</evidence>